<feature type="domain" description="Phospholipid/glycerol acyltransferase" evidence="1">
    <location>
        <begin position="99"/>
        <end position="201"/>
    </location>
</feature>
<organism evidence="2 3">
    <name type="scientific">Candidatus Avisuccinivibrio stercorigallinarum</name>
    <dbReference type="NCBI Taxonomy" id="2840704"/>
    <lineage>
        <taxon>Bacteria</taxon>
        <taxon>Pseudomonadati</taxon>
        <taxon>Pseudomonadota</taxon>
        <taxon>Gammaproteobacteria</taxon>
        <taxon>Aeromonadales</taxon>
        <taxon>Succinivibrionaceae</taxon>
        <taxon>Succinivibrionaceae incertae sedis</taxon>
        <taxon>Candidatus Avisuccinivibrio</taxon>
    </lineage>
</organism>
<dbReference type="PANTHER" id="PTHR30068:SF3">
    <property type="entry name" value="PHOSPHOLIPID_GLYCEROL ACYLTRANSFERASE DOMAIN-CONTAINING PROTEIN"/>
    <property type="match status" value="1"/>
</dbReference>
<protein>
    <submittedName>
        <fullName evidence="2">1-acyl-sn-glycerol-3-phosphate acyltransferase</fullName>
    </submittedName>
</protein>
<dbReference type="SUPFAM" id="SSF69593">
    <property type="entry name" value="Glycerol-3-phosphate (1)-acyltransferase"/>
    <property type="match status" value="1"/>
</dbReference>
<keyword evidence="2" id="KW-0012">Acyltransferase</keyword>
<dbReference type="AlphaFoldDB" id="A0A9D9DD20"/>
<sequence>MAVHSIAASSADPVFEDIRPCRDDEVTAELNKICNDKDLLQGIINFRYPLLSKLCPFILKPFVRKYLTQRCEHIKTIADFQKRVADFMHHTINTTTDGVEFVGFDKLSKDTGYLFVSNHRDISLDPAFIDLALYEHGLDTVRIAIGDNLLKSSAATSLMRLNKSFIVQRSVESPREKLKALTKLSAYIGLSIKEGHSVWIAQREGRAKDGDDRTEVSVLKMFHLYGRQLKQPFKDYIAGLNLVPVAISYEYDPSDLNKARELDARERNHGQYKKGKMEDLLTIAGGIKGYKGRIKVVAGDPIRGGFETPEELAALIDRFIWTHYELFPSALCAAGLEDKVKPEDAAKFKARLSQYPEELRARVSAMYAKPYFNLQQSNQAQGAAAAASATDSAKSA</sequence>
<reference evidence="2" key="2">
    <citation type="journal article" date="2021" name="PeerJ">
        <title>Extensive microbial diversity within the chicken gut microbiome revealed by metagenomics and culture.</title>
        <authorList>
            <person name="Gilroy R."/>
            <person name="Ravi A."/>
            <person name="Getino M."/>
            <person name="Pursley I."/>
            <person name="Horton D.L."/>
            <person name="Alikhan N.F."/>
            <person name="Baker D."/>
            <person name="Gharbi K."/>
            <person name="Hall N."/>
            <person name="Watson M."/>
            <person name="Adriaenssens E.M."/>
            <person name="Foster-Nyarko E."/>
            <person name="Jarju S."/>
            <person name="Secka A."/>
            <person name="Antonio M."/>
            <person name="Oren A."/>
            <person name="Chaudhuri R.R."/>
            <person name="La Ragione R."/>
            <person name="Hildebrand F."/>
            <person name="Pallen M.J."/>
        </authorList>
    </citation>
    <scope>NUCLEOTIDE SEQUENCE</scope>
    <source>
        <strain evidence="2">17213</strain>
    </source>
</reference>
<dbReference type="EMBL" id="JADINH010000142">
    <property type="protein sequence ID" value="MBO8416052.1"/>
    <property type="molecule type" value="Genomic_DNA"/>
</dbReference>
<proteinExistence type="predicted"/>
<evidence type="ECO:0000259" key="1">
    <source>
        <dbReference type="Pfam" id="PF01553"/>
    </source>
</evidence>
<gene>
    <name evidence="2" type="ORF">IAB19_06715</name>
</gene>
<dbReference type="GO" id="GO:0019698">
    <property type="term" value="P:D-galacturonate catabolic process"/>
    <property type="evidence" value="ECO:0007669"/>
    <property type="project" value="TreeGrafter"/>
</dbReference>
<dbReference type="GO" id="GO:0016746">
    <property type="term" value="F:acyltransferase activity"/>
    <property type="evidence" value="ECO:0007669"/>
    <property type="project" value="UniProtKB-KW"/>
</dbReference>
<comment type="caution">
    <text evidence="2">The sequence shown here is derived from an EMBL/GenBank/DDBJ whole genome shotgun (WGS) entry which is preliminary data.</text>
</comment>
<accession>A0A9D9DD20</accession>
<evidence type="ECO:0000313" key="3">
    <source>
        <dbReference type="Proteomes" id="UP000823631"/>
    </source>
</evidence>
<dbReference type="Pfam" id="PF01553">
    <property type="entry name" value="Acyltransferase"/>
    <property type="match status" value="1"/>
</dbReference>
<reference evidence="2" key="1">
    <citation type="submission" date="2020-10" db="EMBL/GenBank/DDBJ databases">
        <authorList>
            <person name="Gilroy R."/>
        </authorList>
    </citation>
    <scope>NUCLEOTIDE SEQUENCE</scope>
    <source>
        <strain evidence="2">17213</strain>
    </source>
</reference>
<dbReference type="PANTHER" id="PTHR30068">
    <property type="entry name" value="URONATE ISOMERASE"/>
    <property type="match status" value="1"/>
</dbReference>
<evidence type="ECO:0000313" key="2">
    <source>
        <dbReference type="EMBL" id="MBO8416052.1"/>
    </source>
</evidence>
<keyword evidence="2" id="KW-0808">Transferase</keyword>
<dbReference type="Proteomes" id="UP000823631">
    <property type="component" value="Unassembled WGS sequence"/>
</dbReference>
<name>A0A9D9DD20_9GAMM</name>
<dbReference type="GO" id="GO:0042840">
    <property type="term" value="P:D-glucuronate catabolic process"/>
    <property type="evidence" value="ECO:0007669"/>
    <property type="project" value="TreeGrafter"/>
</dbReference>
<dbReference type="InterPro" id="IPR002123">
    <property type="entry name" value="Plipid/glycerol_acylTrfase"/>
</dbReference>